<keyword evidence="2 4" id="KW-0464">Manganese</keyword>
<evidence type="ECO:0000256" key="3">
    <source>
        <dbReference type="ARBA" id="ARBA00023277"/>
    </source>
</evidence>
<evidence type="ECO:0000256" key="4">
    <source>
        <dbReference type="HAMAP-Rule" id="MF_01854"/>
    </source>
</evidence>
<dbReference type="HAMAP" id="MF_01854">
    <property type="entry name" value="FBPase_class3"/>
    <property type="match status" value="1"/>
</dbReference>
<dbReference type="EC" id="3.1.3.11" evidence="4"/>
<name>A0ABC9PEN1_STRSA</name>
<sequence>MMEQYKRILLKEFDSRQKVITELTNLEAILNLPKGTELYISDIHGEFAAFDYILRSCAGILNEKIKDCFGDSLSEDHKDRLSALVSYPELVLGEETKGKDWYQETIPQLLNLLAFAGAKYSRSKVRKALPPQYAYIIEELLYSDRALADKKSYFENILTYVIELREAVPFILGLARSIRQLLIDHLHVVGDIFDRGAGSAQVMDELQHFHSLDIQWGNHDIIWMGAFFGSMACLLNVLRIAARYGYLWDIEKDYGLNLRSLTLFADKTYQSNPKFRPILGGREQEFSDEEILQLEKVHQALAIIQFKLENQLIKRRPEFQMQDHVMLDKIDYWEESITIDDTKHALVNTCFQTINPENPSALTPEENQAVDSMLASFQSSLKMAEHMSLLMNKGSMYKIYNQHLLFHGCIPLEPSGEFQPFILNQAHYAGKELLDFFEYHIRQSAKNKEVGDDLSTDLIWYCWKGKLSPLFGKEKMTTLERYFIEDKGTHKEVENSYFSYRNSEKVCQLILEEFGLFSQESRMVNGHTPVKTGKGESPIRGGGLLFVIDGGLCKAYQKKTGTAGYSLLNNSYGFQLVTHQPFQNAQKVVESPFAQTSLKKVIENVEERTLIKSTTIGQSLLAQQQELFGLLHEFYDR</sequence>
<dbReference type="GO" id="GO:0006094">
    <property type="term" value="P:gluconeogenesis"/>
    <property type="evidence" value="ECO:0007669"/>
    <property type="project" value="UniProtKB-UniRule"/>
</dbReference>
<evidence type="ECO:0000313" key="5">
    <source>
        <dbReference type="EMBL" id="EGC24941.1"/>
    </source>
</evidence>
<dbReference type="Gene3D" id="3.60.21.10">
    <property type="match status" value="1"/>
</dbReference>
<dbReference type="Proteomes" id="UP000003857">
    <property type="component" value="Unassembled WGS sequence"/>
</dbReference>
<dbReference type="GO" id="GO:0042132">
    <property type="term" value="F:fructose 1,6-bisphosphate 1-phosphatase activity"/>
    <property type="evidence" value="ECO:0007669"/>
    <property type="project" value="UniProtKB-UniRule"/>
</dbReference>
<keyword evidence="1 4" id="KW-0378">Hydrolase</keyword>
<comment type="cofactor">
    <cofactor evidence="4">
        <name>Mn(2+)</name>
        <dbReference type="ChEBI" id="CHEBI:29035"/>
    </cofactor>
</comment>
<proteinExistence type="inferred from homology"/>
<comment type="pathway">
    <text evidence="4">Carbohydrate biosynthesis; gluconeogenesis.</text>
</comment>
<evidence type="ECO:0000256" key="2">
    <source>
        <dbReference type="ARBA" id="ARBA00023211"/>
    </source>
</evidence>
<dbReference type="InterPro" id="IPR029052">
    <property type="entry name" value="Metallo-depent_PP-like"/>
</dbReference>
<keyword evidence="3 4" id="KW-0119">Carbohydrate metabolism</keyword>
<dbReference type="EMBL" id="AEWZ01000002">
    <property type="protein sequence ID" value="EGC24941.1"/>
    <property type="molecule type" value="Genomic_DNA"/>
</dbReference>
<organism evidence="5 6">
    <name type="scientific">Streptococcus sanguinis SK405</name>
    <dbReference type="NCBI Taxonomy" id="888817"/>
    <lineage>
        <taxon>Bacteria</taxon>
        <taxon>Bacillati</taxon>
        <taxon>Bacillota</taxon>
        <taxon>Bacilli</taxon>
        <taxon>Lactobacillales</taxon>
        <taxon>Streptococcaceae</taxon>
        <taxon>Streptococcus</taxon>
    </lineage>
</organism>
<accession>A0ABC9PEN1</accession>
<dbReference type="Pfam" id="PF06874">
    <property type="entry name" value="FBPase_2"/>
    <property type="match status" value="1"/>
</dbReference>
<dbReference type="InterPro" id="IPR009164">
    <property type="entry name" value="FBPtase_class3"/>
</dbReference>
<dbReference type="SUPFAM" id="SSF56300">
    <property type="entry name" value="Metallo-dependent phosphatases"/>
    <property type="match status" value="2"/>
</dbReference>
<protein>
    <recommendedName>
        <fullName evidence="4">Fructose-1,6-bisphosphatase class 3</fullName>
        <shortName evidence="4">FBPase class 3</shortName>
        <ecNumber evidence="4">3.1.3.11</ecNumber>
    </recommendedName>
    <alternativeName>
        <fullName evidence="4">D-fructose-1,6-bisphosphate 1-phosphohydrolase class 3</fullName>
    </alternativeName>
</protein>
<comment type="catalytic activity">
    <reaction evidence="4">
        <text>beta-D-fructose 1,6-bisphosphate + H2O = beta-D-fructose 6-phosphate + phosphate</text>
        <dbReference type="Rhea" id="RHEA:11064"/>
        <dbReference type="ChEBI" id="CHEBI:15377"/>
        <dbReference type="ChEBI" id="CHEBI:32966"/>
        <dbReference type="ChEBI" id="CHEBI:43474"/>
        <dbReference type="ChEBI" id="CHEBI:57634"/>
        <dbReference type="EC" id="3.1.3.11"/>
    </reaction>
</comment>
<dbReference type="AlphaFoldDB" id="A0ABC9PEN1"/>
<comment type="caution">
    <text evidence="5">The sequence shown here is derived from an EMBL/GenBank/DDBJ whole genome shotgun (WGS) entry which is preliminary data.</text>
</comment>
<reference evidence="5 6" key="1">
    <citation type="submission" date="2011-01" db="EMBL/GenBank/DDBJ databases">
        <authorList>
            <person name="Muzny D."/>
            <person name="Qin X."/>
            <person name="Buhay C."/>
            <person name="Dugan-Rocha S."/>
            <person name="Ding Y."/>
            <person name="Chen G."/>
            <person name="Hawes A."/>
            <person name="Holder M."/>
            <person name="Jhangiani S."/>
            <person name="Johnson A."/>
            <person name="Khan Z."/>
            <person name="Li Z."/>
            <person name="Liu W."/>
            <person name="Liu X."/>
            <person name="Perez L."/>
            <person name="Shen H."/>
            <person name="Wang Q."/>
            <person name="Watt J."/>
            <person name="Xi L."/>
            <person name="Xin Y."/>
            <person name="Zhou J."/>
            <person name="Deng J."/>
            <person name="Jiang H."/>
            <person name="Liu Y."/>
            <person name="Qu J."/>
            <person name="Song X.-Z."/>
            <person name="Zhang L."/>
            <person name="Villasana D."/>
            <person name="Johnson A."/>
            <person name="Liu J."/>
            <person name="Liyanage D."/>
            <person name="Lorensuhewa L."/>
            <person name="Robinson T."/>
            <person name="Song A."/>
            <person name="Song B.-B."/>
            <person name="Dinh H."/>
            <person name="Thornton R."/>
            <person name="Coyle M."/>
            <person name="Francisco L."/>
            <person name="Jackson L."/>
            <person name="Javaid M."/>
            <person name="Korchina V."/>
            <person name="Kovar C."/>
            <person name="Mata R."/>
            <person name="Mathew T."/>
            <person name="Ngo R."/>
            <person name="Nguyen L."/>
            <person name="Nguyen N."/>
            <person name="Okwuonu G."/>
            <person name="Ongeri F."/>
            <person name="Pham C."/>
            <person name="Simmons D."/>
            <person name="Wilczek-Boney K."/>
            <person name="Hale W."/>
            <person name="Jakkamsetti A."/>
            <person name="Pham P."/>
            <person name="Ruth R."/>
            <person name="San Lucas F."/>
            <person name="Warren J."/>
            <person name="Zhang J."/>
            <person name="Zhao Z."/>
            <person name="Zhou C."/>
            <person name="Zhu D."/>
            <person name="Lee S."/>
            <person name="Bess C."/>
            <person name="Blankenburg K."/>
            <person name="Forbes L."/>
            <person name="Fu Q."/>
            <person name="Gubbala S."/>
            <person name="Hirani K."/>
            <person name="Jayaseelan J.C."/>
            <person name="Lara F."/>
            <person name="Munidasa M."/>
            <person name="Palculict T."/>
            <person name="Patil S."/>
            <person name="Pu L.-L."/>
            <person name="Saada N."/>
            <person name="Tang L."/>
            <person name="Weissenberger G."/>
            <person name="Zhu Y."/>
            <person name="Hemphill L."/>
            <person name="Shang Y."/>
            <person name="Youmans B."/>
            <person name="Ayvaz T."/>
            <person name="Ross M."/>
            <person name="Santibanez J."/>
            <person name="Aqrawi P."/>
            <person name="Gross S."/>
            <person name="Joshi V."/>
            <person name="Fowler G."/>
            <person name="Nazareth L."/>
            <person name="Reid J."/>
            <person name="Worley K."/>
            <person name="Petrosino J."/>
            <person name="Highlander S."/>
            <person name="Gibbs R."/>
        </authorList>
    </citation>
    <scope>NUCLEOTIDE SEQUENCE [LARGE SCALE GENOMIC DNA]</scope>
    <source>
        <strain evidence="5 6">SK405</strain>
    </source>
</reference>
<evidence type="ECO:0000256" key="1">
    <source>
        <dbReference type="ARBA" id="ARBA00022801"/>
    </source>
</evidence>
<comment type="similarity">
    <text evidence="4">Belongs to the FBPase class 3 family.</text>
</comment>
<evidence type="ECO:0000313" key="6">
    <source>
        <dbReference type="Proteomes" id="UP000003857"/>
    </source>
</evidence>
<gene>
    <name evidence="4 5" type="primary">fbp</name>
    <name evidence="5" type="ORF">HMPREF9390_0730</name>
</gene>